<dbReference type="InterPro" id="IPR036390">
    <property type="entry name" value="WH_DNA-bd_sf"/>
</dbReference>
<dbReference type="InterPro" id="IPR036388">
    <property type="entry name" value="WH-like_DNA-bd_sf"/>
</dbReference>
<feature type="region of interest" description="Disordered" evidence="8">
    <location>
        <begin position="464"/>
        <end position="499"/>
    </location>
</feature>
<reference evidence="10" key="1">
    <citation type="submission" date="2022-01" db="EMBL/GenBank/DDBJ databases">
        <authorList>
            <person name="King R."/>
        </authorList>
    </citation>
    <scope>NUCLEOTIDE SEQUENCE</scope>
</reference>
<dbReference type="SUPFAM" id="SSF46785">
    <property type="entry name" value="Winged helix' DNA-binding domain"/>
    <property type="match status" value="1"/>
</dbReference>
<comment type="subcellular location">
    <subcellularLocation>
        <location evidence="1">Nucleus</location>
    </subcellularLocation>
</comment>
<dbReference type="FunFam" id="1.10.10.10:FF:000027">
    <property type="entry name" value="Heat shock transcription factor 1"/>
    <property type="match status" value="1"/>
</dbReference>
<dbReference type="InterPro" id="IPR000232">
    <property type="entry name" value="HSF_DNA-bd"/>
</dbReference>
<keyword evidence="3" id="KW-0805">Transcription regulation</keyword>
<sequence>MMQVLQDANIPIPAFLTKLWKIVNDPETDHLIGWRQCGNTFIIHNQAQFWYELLPLYFKHNNMSSFVRQLNLYGFHKVSSLENCGLAEKDDVKSIQFHHPYFQRDEPELLKKIKRKPQTSHRNNEVQNVTGSDEVNNALKEVRQLRGRQSTVDSQLSAMKQENSVLWRELALLRQKHVKQQRIVNKLIQFLSTMVQPSSSQRMGVVEQRMPLMLNESPAKKKRLWRTSRSSNDGGPTIHELDSEAEILSPEQLIEEAAMEDDIPLIDSPNSQFAHDSPGSQTLSANSNVESSTSEVTFWDKPDVVTIEHAIELAENEDDSDTLIGSFMSPSMYNVNASDGKTITNDKINLCTSQVSAPSSTPNILVATKNQTPKISDGSDLDLHLDNTQCELDDLKEILDGSRTFDSNTLFGLFNSNELGPEVESDSQKDSSVIDKANPMVSGIEQAPTNNLLDFTELFDEDSQDVVISSDDSSSLSNTQSSSLNTPSISRPEPEFPTA</sequence>
<evidence type="ECO:0000256" key="7">
    <source>
        <dbReference type="RuleBase" id="RU004020"/>
    </source>
</evidence>
<dbReference type="OrthoDB" id="60033at2759"/>
<evidence type="ECO:0000256" key="5">
    <source>
        <dbReference type="ARBA" id="ARBA00023163"/>
    </source>
</evidence>
<evidence type="ECO:0000256" key="4">
    <source>
        <dbReference type="ARBA" id="ARBA00023125"/>
    </source>
</evidence>
<dbReference type="Pfam" id="PF00447">
    <property type="entry name" value="HSF_DNA-bind"/>
    <property type="match status" value="1"/>
</dbReference>
<accession>A0A9N9MEN6</accession>
<name>A0A9N9MEN6_9CUCU</name>
<dbReference type="EMBL" id="OU892277">
    <property type="protein sequence ID" value="CAG9760361.1"/>
    <property type="molecule type" value="Genomic_DNA"/>
</dbReference>
<feature type="domain" description="HSF-type DNA-binding" evidence="9">
    <location>
        <begin position="54"/>
        <end position="78"/>
    </location>
</feature>
<proteinExistence type="inferred from homology"/>
<evidence type="ECO:0000256" key="2">
    <source>
        <dbReference type="ARBA" id="ARBA00006403"/>
    </source>
</evidence>
<dbReference type="PRINTS" id="PR00056">
    <property type="entry name" value="HSFDOMAIN"/>
</dbReference>
<dbReference type="GO" id="GO:0043565">
    <property type="term" value="F:sequence-specific DNA binding"/>
    <property type="evidence" value="ECO:0007669"/>
    <property type="project" value="InterPro"/>
</dbReference>
<evidence type="ECO:0000313" key="11">
    <source>
        <dbReference type="Proteomes" id="UP001152799"/>
    </source>
</evidence>
<dbReference type="GO" id="GO:0005634">
    <property type="term" value="C:nucleus"/>
    <property type="evidence" value="ECO:0007669"/>
    <property type="project" value="UniProtKB-SubCell"/>
</dbReference>
<dbReference type="Proteomes" id="UP001152799">
    <property type="component" value="Chromosome 1"/>
</dbReference>
<evidence type="ECO:0000259" key="9">
    <source>
        <dbReference type="PROSITE" id="PS00434"/>
    </source>
</evidence>
<evidence type="ECO:0000313" key="10">
    <source>
        <dbReference type="EMBL" id="CAG9760361.1"/>
    </source>
</evidence>
<evidence type="ECO:0000256" key="8">
    <source>
        <dbReference type="SAM" id="MobiDB-lite"/>
    </source>
</evidence>
<keyword evidence="11" id="KW-1185">Reference proteome</keyword>
<feature type="compositionally biased region" description="Low complexity" evidence="8">
    <location>
        <begin position="465"/>
        <end position="488"/>
    </location>
</feature>
<feature type="region of interest" description="Disordered" evidence="8">
    <location>
        <begin position="272"/>
        <end position="294"/>
    </location>
</feature>
<evidence type="ECO:0000256" key="1">
    <source>
        <dbReference type="ARBA" id="ARBA00004123"/>
    </source>
</evidence>
<evidence type="ECO:0000256" key="3">
    <source>
        <dbReference type="ARBA" id="ARBA00023015"/>
    </source>
</evidence>
<comment type="similarity">
    <text evidence="2 7">Belongs to the HSF family.</text>
</comment>
<dbReference type="Gene3D" id="1.10.10.10">
    <property type="entry name" value="Winged helix-like DNA-binding domain superfamily/Winged helix DNA-binding domain"/>
    <property type="match status" value="1"/>
</dbReference>
<keyword evidence="6" id="KW-0539">Nucleus</keyword>
<gene>
    <name evidence="10" type="ORF">CEUTPL_LOCUS1095</name>
</gene>
<feature type="region of interest" description="Disordered" evidence="8">
    <location>
        <begin position="218"/>
        <end position="239"/>
    </location>
</feature>
<dbReference type="AlphaFoldDB" id="A0A9N9MEN6"/>
<keyword evidence="4" id="KW-0238">DNA-binding</keyword>
<dbReference type="GO" id="GO:0003700">
    <property type="term" value="F:DNA-binding transcription factor activity"/>
    <property type="evidence" value="ECO:0007669"/>
    <property type="project" value="InterPro"/>
</dbReference>
<keyword evidence="5" id="KW-0804">Transcription</keyword>
<evidence type="ECO:0000256" key="6">
    <source>
        <dbReference type="ARBA" id="ARBA00023242"/>
    </source>
</evidence>
<dbReference type="PANTHER" id="PTHR10015">
    <property type="entry name" value="HEAT SHOCK TRANSCRIPTION FACTOR"/>
    <property type="match status" value="1"/>
</dbReference>
<dbReference type="SMART" id="SM00415">
    <property type="entry name" value="HSF"/>
    <property type="match status" value="1"/>
</dbReference>
<dbReference type="PROSITE" id="PS00434">
    <property type="entry name" value="HSF_DOMAIN"/>
    <property type="match status" value="1"/>
</dbReference>
<dbReference type="PANTHER" id="PTHR10015:SF427">
    <property type="entry name" value="HEAT SHOCK FACTOR PROTEIN"/>
    <property type="match status" value="1"/>
</dbReference>
<organism evidence="10 11">
    <name type="scientific">Ceutorhynchus assimilis</name>
    <name type="common">cabbage seed weevil</name>
    <dbReference type="NCBI Taxonomy" id="467358"/>
    <lineage>
        <taxon>Eukaryota</taxon>
        <taxon>Metazoa</taxon>
        <taxon>Ecdysozoa</taxon>
        <taxon>Arthropoda</taxon>
        <taxon>Hexapoda</taxon>
        <taxon>Insecta</taxon>
        <taxon>Pterygota</taxon>
        <taxon>Neoptera</taxon>
        <taxon>Endopterygota</taxon>
        <taxon>Coleoptera</taxon>
        <taxon>Polyphaga</taxon>
        <taxon>Cucujiformia</taxon>
        <taxon>Curculionidae</taxon>
        <taxon>Ceutorhynchinae</taxon>
        <taxon>Ceutorhynchus</taxon>
    </lineage>
</organism>
<protein>
    <recommendedName>
        <fullName evidence="9">HSF-type DNA-binding domain-containing protein</fullName>
    </recommendedName>
</protein>